<organism evidence="3 4">
    <name type="scientific">Candidatus Andersenbacteria bacterium CG10_big_fil_rev_8_21_14_0_10_54_11</name>
    <dbReference type="NCBI Taxonomy" id="1974485"/>
    <lineage>
        <taxon>Bacteria</taxon>
        <taxon>Candidatus Anderseniibacteriota</taxon>
    </lineage>
</organism>
<gene>
    <name evidence="3" type="ORF">COT71_01420</name>
</gene>
<reference evidence="4" key="1">
    <citation type="submission" date="2017-09" db="EMBL/GenBank/DDBJ databases">
        <title>Depth-based differentiation of microbial function through sediment-hosted aquifers and enrichment of novel symbionts in the deep terrestrial subsurface.</title>
        <authorList>
            <person name="Probst A.J."/>
            <person name="Ladd B."/>
            <person name="Jarett J.K."/>
            <person name="Geller-Mcgrath D.E."/>
            <person name="Sieber C.M.K."/>
            <person name="Emerson J.B."/>
            <person name="Anantharaman K."/>
            <person name="Thomas B.C."/>
            <person name="Malmstrom R."/>
            <person name="Stieglmeier M."/>
            <person name="Klingl A."/>
            <person name="Woyke T."/>
            <person name="Ryan C.M."/>
            <person name="Banfield J.F."/>
        </authorList>
    </citation>
    <scope>NUCLEOTIDE SEQUENCE [LARGE SCALE GENOMIC DNA]</scope>
</reference>
<dbReference type="SUPFAM" id="SSF50952">
    <property type="entry name" value="Soluble quinoprotein glucose dehydrogenase"/>
    <property type="match status" value="1"/>
</dbReference>
<dbReference type="InterPro" id="IPR011042">
    <property type="entry name" value="6-blade_b-propeller_TolB-like"/>
</dbReference>
<dbReference type="PANTHER" id="PTHR19328:SF13">
    <property type="entry name" value="HIPL1 PROTEIN"/>
    <property type="match status" value="1"/>
</dbReference>
<dbReference type="Pfam" id="PF07995">
    <property type="entry name" value="GSDH"/>
    <property type="match status" value="1"/>
</dbReference>
<proteinExistence type="predicted"/>
<evidence type="ECO:0000256" key="1">
    <source>
        <dbReference type="SAM" id="MobiDB-lite"/>
    </source>
</evidence>
<dbReference type="InterPro" id="IPR012938">
    <property type="entry name" value="Glc/Sorbosone_DH"/>
</dbReference>
<comment type="caution">
    <text evidence="3">The sequence shown here is derived from an EMBL/GenBank/DDBJ whole genome shotgun (WGS) entry which is preliminary data.</text>
</comment>
<dbReference type="EMBL" id="PEZP01000016">
    <property type="protein sequence ID" value="PIT98309.1"/>
    <property type="molecule type" value="Genomic_DNA"/>
</dbReference>
<dbReference type="InterPro" id="IPR011041">
    <property type="entry name" value="Quinoprot_gluc/sorb_DH_b-prop"/>
</dbReference>
<dbReference type="Proteomes" id="UP000230731">
    <property type="component" value="Unassembled WGS sequence"/>
</dbReference>
<name>A0A2M6WZU9_9BACT</name>
<feature type="domain" description="Glucose/Sorbosone dehydrogenase" evidence="2">
    <location>
        <begin position="78"/>
        <end position="373"/>
    </location>
</feature>
<evidence type="ECO:0000313" key="3">
    <source>
        <dbReference type="EMBL" id="PIT98309.1"/>
    </source>
</evidence>
<dbReference type="Gene3D" id="2.120.10.30">
    <property type="entry name" value="TolB, C-terminal domain"/>
    <property type="match status" value="1"/>
</dbReference>
<evidence type="ECO:0000313" key="4">
    <source>
        <dbReference type="Proteomes" id="UP000230731"/>
    </source>
</evidence>
<sequence length="391" mass="41824">MNKRTARNYLIILLVVGSSSALYALMPRTARAPAEPAVPVNSEPGLPLPSTGASPQSRTGAPAPAHDIPAAEVVAENLEIPWSLAWLPDGTILVTERPGRLVMIHTDRTVIPVSGVAHQGEGGLLGLVLHPHFSDNHWLYVYLTSQTITGVTNRVERYTLDGSQLKDRVVLLDNIPGAKNHNGGSLAFGPDGLLYITTGDAGQSQLAQDTAVLAGKILRLRDDGSFPADNPFHNAIYSFGHRNPQGLAWDKRGQLWATEHGRSGVVSGLDEVNKISAGENYGWPAIQGSEQETGMLAPYIQSGASVTWAPAGAAILDDYLYFGGLRGEALYTMPLNGEPTVTPHYAGEFGRIRAVAVGPDNFIYITTSNRDGRGTPESGDDKVIRLNPTEL</sequence>
<protein>
    <submittedName>
        <fullName evidence="3">Glucose sorbosone dehydrogenase</fullName>
    </submittedName>
</protein>
<feature type="region of interest" description="Disordered" evidence="1">
    <location>
        <begin position="35"/>
        <end position="65"/>
    </location>
</feature>
<dbReference type="PANTHER" id="PTHR19328">
    <property type="entry name" value="HEDGEHOG-INTERACTING PROTEIN"/>
    <property type="match status" value="1"/>
</dbReference>
<dbReference type="AlphaFoldDB" id="A0A2M6WZU9"/>
<evidence type="ECO:0000259" key="2">
    <source>
        <dbReference type="Pfam" id="PF07995"/>
    </source>
</evidence>
<accession>A0A2M6WZU9</accession>